<dbReference type="RefSeq" id="WP_069640013.1">
    <property type="nucleotide sequence ID" value="NZ_JAFBEZ010000023.1"/>
</dbReference>
<dbReference type="OrthoDB" id="2191493at2"/>
<comment type="caution">
    <text evidence="2">The sequence shown here is derived from an EMBL/GenBank/DDBJ whole genome shotgun (WGS) entry which is preliminary data.</text>
</comment>
<dbReference type="Proteomes" id="UP000094469">
    <property type="component" value="Unassembled WGS sequence"/>
</dbReference>
<feature type="region of interest" description="Disordered" evidence="1">
    <location>
        <begin position="83"/>
        <end position="106"/>
    </location>
</feature>
<sequence length="106" mass="11439">MQKIEVGTIKSTLISNDLPEIMESVSTSITDDSKSVLESAIKQLGSCNKQLGKSLKQLNTYVDSMAEAFEEADKQASDLMNQNTATLASSSNSRSSGTREYLALLT</sequence>
<reference evidence="3" key="1">
    <citation type="submission" date="2016-09" db="EMBL/GenBank/DDBJ databases">
        <authorList>
            <person name="Gulvik C.A."/>
        </authorList>
    </citation>
    <scope>NUCLEOTIDE SEQUENCE [LARGE SCALE GENOMIC DNA]</scope>
    <source>
        <strain evidence="3">LMG 26676</strain>
    </source>
</reference>
<proteinExistence type="predicted"/>
<organism evidence="2 3">
    <name type="scientific">Enterococcus ureilyticus</name>
    <dbReference type="NCBI Taxonomy" id="1131292"/>
    <lineage>
        <taxon>Bacteria</taxon>
        <taxon>Bacillati</taxon>
        <taxon>Bacillota</taxon>
        <taxon>Bacilli</taxon>
        <taxon>Lactobacillales</taxon>
        <taxon>Enterococcaceae</taxon>
        <taxon>Enterococcus</taxon>
    </lineage>
</organism>
<gene>
    <name evidence="2" type="ORF">BCR24_14805</name>
</gene>
<dbReference type="AlphaFoldDB" id="A0A1E5HC77"/>
<protein>
    <submittedName>
        <fullName evidence="2">Uncharacterized protein</fullName>
    </submittedName>
</protein>
<keyword evidence="3" id="KW-1185">Reference proteome</keyword>
<evidence type="ECO:0000313" key="2">
    <source>
        <dbReference type="EMBL" id="OEG22547.1"/>
    </source>
</evidence>
<evidence type="ECO:0000256" key="1">
    <source>
        <dbReference type="SAM" id="MobiDB-lite"/>
    </source>
</evidence>
<accession>A0A1E5HC77</accession>
<evidence type="ECO:0000313" key="3">
    <source>
        <dbReference type="Proteomes" id="UP000094469"/>
    </source>
</evidence>
<dbReference type="EMBL" id="MIKC01000013">
    <property type="protein sequence ID" value="OEG22547.1"/>
    <property type="molecule type" value="Genomic_DNA"/>
</dbReference>
<name>A0A1E5HC77_9ENTE</name>
<dbReference type="STRING" id="1131292.BCR24_14805"/>